<feature type="region of interest" description="Disordered" evidence="6">
    <location>
        <begin position="132"/>
        <end position="216"/>
    </location>
</feature>
<feature type="region of interest" description="Disordered" evidence="6">
    <location>
        <begin position="617"/>
        <end position="999"/>
    </location>
</feature>
<dbReference type="GO" id="GO:0006508">
    <property type="term" value="P:proteolysis"/>
    <property type="evidence" value="ECO:0007669"/>
    <property type="project" value="UniProtKB-KW"/>
</dbReference>
<accession>A0AAV5GDN6</accession>
<sequence>MAFLRRWQGAPQPSAGAPAPGPAGGPQAGVEWHAETPGERYFGMENFGNICYANSVLQSLYFSKPFRQLVESYHPYGTDPPAPPSLPPSSPPERPAAVPPAAPLPPSPSSSSALSAFSSAGKAAKAVGNALSTPYMPPAVPPTSRRSPPSRQLSTSGPGRGNFFGAHKRQASGAEPPNGQPASPNETGFSGGASLTHQTTNSSFTGVGAPVVGPDGSLVREKTAAETTLLTTLRDLFAGISGQQKTLGTIAPLAFINQLKRENEFFRSTLQQDAHEFLNYLINSVAEILEKDEKKRAAEEGRAPSMVGTGFGAHAQTWVHSLFEGVLTNETRCLTCETVTSRDEAFLDLSIDIEQNTSVTACLRQFSASEMLCQRNKFSCDKCCGLQEAEKRMKIKKTPNILALHLKRFKYEESLQRHVKLTYRVVFPFELRLFNTADDISNPDRLYELFAIVVHIGVGPHHGHYISIVKSGQRWIVFDDQNVYPIEQSDIPRYFGDTPGQGSGYVLFYQAVDLDWSALDLPVPQTPSVSGMAQSRNRVHTADSVSTGGLDASFVDDGAPPAPPLPPASISLSSADPSSAQPSSPPLPHVNAPSPELSGSQELPALGLSLPLLPSGLPAPGGPISPQQRKASVVSLSGSSVGTPDLADKERNGSGSGWSLRGKFGRTKSQASTATRERRASLTPAHAPVGLPQALPSIPSSDNRNPPGEQAAGGPILTSDYAASPTGSATDLSSSMLLNGSTAATPPAPPSEDGSASVGSSAVPQASPFERRRNSRNSFGALDAIRPPLPSSTASSASLSSSVLMQQPPAPPSATPSPIVSSGTSALAKTRGFLTRNKDKPRPGSAHAGSLAGANGVGLGLSPADGAYGKSRLSSAPANGSAPAANGHESAQKRPSTASPVVSSPATSFPLDPARAPDAASKPSPPSAMPAVTSTPAWVQPRDQHAGLSKKELEKKIKEEQKAREKAEKERVKAEKERAKQAKEEAKKQEKLRRKLSVR</sequence>
<feature type="compositionally biased region" description="Low complexity" evidence="6">
    <location>
        <begin position="568"/>
        <end position="582"/>
    </location>
</feature>
<protein>
    <recommendedName>
        <fullName evidence="5">Ubiquitin carboxyl-terminal hydrolase</fullName>
        <ecNumber evidence="5">3.4.19.12</ecNumber>
    </recommendedName>
</protein>
<evidence type="ECO:0000256" key="6">
    <source>
        <dbReference type="SAM" id="MobiDB-lite"/>
    </source>
</evidence>
<dbReference type="InterPro" id="IPR050164">
    <property type="entry name" value="Peptidase_C19"/>
</dbReference>
<proteinExistence type="inferred from homology"/>
<feature type="compositionally biased region" description="Low complexity" evidence="6">
    <location>
        <begin position="632"/>
        <end position="642"/>
    </location>
</feature>
<name>A0AAV5GDN6_9BASI</name>
<keyword evidence="9" id="KW-1185">Reference proteome</keyword>
<dbReference type="Proteomes" id="UP001342314">
    <property type="component" value="Unassembled WGS sequence"/>
</dbReference>
<keyword evidence="5" id="KW-0788">Thiol protease</keyword>
<dbReference type="GO" id="GO:0005634">
    <property type="term" value="C:nucleus"/>
    <property type="evidence" value="ECO:0007669"/>
    <property type="project" value="TreeGrafter"/>
</dbReference>
<dbReference type="PROSITE" id="PS50235">
    <property type="entry name" value="USP_3"/>
    <property type="match status" value="1"/>
</dbReference>
<feature type="compositionally biased region" description="Low complexity" evidence="6">
    <location>
        <begin position="874"/>
        <end position="887"/>
    </location>
</feature>
<reference evidence="8 9" key="1">
    <citation type="submission" date="2021-12" db="EMBL/GenBank/DDBJ databases">
        <title>High titer production of polyol ester of fatty acids by Rhodotorula paludigena BS15 towards product separation-free biomass refinery.</title>
        <authorList>
            <person name="Mano J."/>
            <person name="Ono H."/>
            <person name="Tanaka T."/>
            <person name="Naito K."/>
            <person name="Sushida H."/>
            <person name="Ike M."/>
            <person name="Tokuyasu K."/>
            <person name="Kitaoka M."/>
        </authorList>
    </citation>
    <scope>NUCLEOTIDE SEQUENCE [LARGE SCALE GENOMIC DNA]</scope>
    <source>
        <strain evidence="8 9">BS15</strain>
    </source>
</reference>
<evidence type="ECO:0000259" key="7">
    <source>
        <dbReference type="PROSITE" id="PS50235"/>
    </source>
</evidence>
<organism evidence="8 9">
    <name type="scientific">Rhodotorula paludigena</name>
    <dbReference type="NCBI Taxonomy" id="86838"/>
    <lineage>
        <taxon>Eukaryota</taxon>
        <taxon>Fungi</taxon>
        <taxon>Dikarya</taxon>
        <taxon>Basidiomycota</taxon>
        <taxon>Pucciniomycotina</taxon>
        <taxon>Microbotryomycetes</taxon>
        <taxon>Sporidiobolales</taxon>
        <taxon>Sporidiobolaceae</taxon>
        <taxon>Rhodotorula</taxon>
    </lineage>
</organism>
<dbReference type="InterPro" id="IPR001394">
    <property type="entry name" value="Peptidase_C19_UCH"/>
</dbReference>
<dbReference type="InterPro" id="IPR028889">
    <property type="entry name" value="USP"/>
</dbReference>
<feature type="compositionally biased region" description="Basic residues" evidence="6">
    <location>
        <begin position="990"/>
        <end position="999"/>
    </location>
</feature>
<evidence type="ECO:0000256" key="2">
    <source>
        <dbReference type="ARBA" id="ARBA00009085"/>
    </source>
</evidence>
<comment type="similarity">
    <text evidence="2 5">Belongs to the peptidase C19 family.</text>
</comment>
<feature type="compositionally biased region" description="Pro residues" evidence="6">
    <location>
        <begin position="78"/>
        <end position="108"/>
    </location>
</feature>
<feature type="compositionally biased region" description="Polar residues" evidence="6">
    <location>
        <begin position="526"/>
        <end position="536"/>
    </location>
</feature>
<evidence type="ECO:0000256" key="5">
    <source>
        <dbReference type="RuleBase" id="RU366025"/>
    </source>
</evidence>
<dbReference type="PROSITE" id="PS00973">
    <property type="entry name" value="USP_2"/>
    <property type="match status" value="1"/>
</dbReference>
<comment type="caution">
    <text evidence="8">The sequence shown here is derived from an EMBL/GenBank/DDBJ whole genome shotgun (WGS) entry which is preliminary data.</text>
</comment>
<feature type="compositionally biased region" description="Low complexity" evidence="6">
    <location>
        <begin position="895"/>
        <end position="922"/>
    </location>
</feature>
<keyword evidence="4 5" id="KW-0378">Hydrolase</keyword>
<comment type="catalytic activity">
    <reaction evidence="1 5">
        <text>Thiol-dependent hydrolysis of ester, thioester, amide, peptide and isopeptide bonds formed by the C-terminal Gly of ubiquitin (a 76-residue protein attached to proteins as an intracellular targeting signal).</text>
        <dbReference type="EC" id="3.4.19.12"/>
    </reaction>
</comment>
<dbReference type="CDD" id="cd02663">
    <property type="entry name" value="Peptidase_C19G"/>
    <property type="match status" value="1"/>
</dbReference>
<dbReference type="Gene3D" id="3.90.70.10">
    <property type="entry name" value="Cysteine proteinases"/>
    <property type="match status" value="2"/>
</dbReference>
<evidence type="ECO:0000256" key="3">
    <source>
        <dbReference type="ARBA" id="ARBA00022670"/>
    </source>
</evidence>
<dbReference type="GO" id="GO:0004843">
    <property type="term" value="F:cysteine-type deubiquitinase activity"/>
    <property type="evidence" value="ECO:0007669"/>
    <property type="project" value="UniProtKB-UniRule"/>
</dbReference>
<feature type="compositionally biased region" description="Low complexity" evidence="6">
    <location>
        <begin position="8"/>
        <end position="18"/>
    </location>
</feature>
<feature type="compositionally biased region" description="Low complexity" evidence="6">
    <location>
        <begin position="791"/>
        <end position="802"/>
    </location>
</feature>
<evidence type="ECO:0000256" key="1">
    <source>
        <dbReference type="ARBA" id="ARBA00000707"/>
    </source>
</evidence>
<gene>
    <name evidence="8" type="ORF">Rhopal_000401-T1</name>
</gene>
<feature type="compositionally biased region" description="Polar residues" evidence="6">
    <location>
        <begin position="180"/>
        <end position="205"/>
    </location>
</feature>
<feature type="region of interest" description="Disordered" evidence="6">
    <location>
        <begin position="73"/>
        <end position="115"/>
    </location>
</feature>
<dbReference type="PANTHER" id="PTHR24006">
    <property type="entry name" value="UBIQUITIN CARBOXYL-TERMINAL HYDROLASE"/>
    <property type="match status" value="1"/>
</dbReference>
<feature type="compositionally biased region" description="Low complexity" evidence="6">
    <location>
        <begin position="142"/>
        <end position="151"/>
    </location>
</feature>
<feature type="compositionally biased region" description="Basic and acidic residues" evidence="6">
    <location>
        <begin position="942"/>
        <end position="989"/>
    </location>
</feature>
<feature type="domain" description="USP" evidence="7">
    <location>
        <begin position="42"/>
        <end position="512"/>
    </location>
</feature>
<dbReference type="EMBL" id="BQKY01000001">
    <property type="protein sequence ID" value="GJN87452.1"/>
    <property type="molecule type" value="Genomic_DNA"/>
</dbReference>
<dbReference type="Pfam" id="PF00443">
    <property type="entry name" value="UCH"/>
    <property type="match status" value="1"/>
</dbReference>
<dbReference type="GO" id="GO:0005829">
    <property type="term" value="C:cytosol"/>
    <property type="evidence" value="ECO:0007669"/>
    <property type="project" value="TreeGrafter"/>
</dbReference>
<feature type="region of interest" description="Disordered" evidence="6">
    <location>
        <begin position="1"/>
        <end position="31"/>
    </location>
</feature>
<dbReference type="AlphaFoldDB" id="A0AAV5GDN6"/>
<evidence type="ECO:0000313" key="9">
    <source>
        <dbReference type="Proteomes" id="UP001342314"/>
    </source>
</evidence>
<dbReference type="PANTHER" id="PTHR24006:SF733">
    <property type="entry name" value="RE52890P"/>
    <property type="match status" value="1"/>
</dbReference>
<evidence type="ECO:0000313" key="8">
    <source>
        <dbReference type="EMBL" id="GJN87452.1"/>
    </source>
</evidence>
<evidence type="ECO:0000256" key="4">
    <source>
        <dbReference type="ARBA" id="ARBA00022801"/>
    </source>
</evidence>
<feature type="compositionally biased region" description="Polar residues" evidence="6">
    <location>
        <begin position="725"/>
        <end position="741"/>
    </location>
</feature>
<dbReference type="InterPro" id="IPR018200">
    <property type="entry name" value="USP_CS"/>
</dbReference>
<keyword evidence="5" id="KW-0833">Ubl conjugation pathway</keyword>
<keyword evidence="3 5" id="KW-0645">Protease</keyword>
<feature type="region of interest" description="Disordered" evidence="6">
    <location>
        <begin position="526"/>
        <end position="602"/>
    </location>
</feature>
<dbReference type="SUPFAM" id="SSF54001">
    <property type="entry name" value="Cysteine proteinases"/>
    <property type="match status" value="1"/>
</dbReference>
<dbReference type="EC" id="3.4.19.12" evidence="5"/>
<dbReference type="PROSITE" id="PS00972">
    <property type="entry name" value="USP_1"/>
    <property type="match status" value="1"/>
</dbReference>
<dbReference type="InterPro" id="IPR038765">
    <property type="entry name" value="Papain-like_cys_pep_sf"/>
</dbReference>
<dbReference type="GO" id="GO:0016579">
    <property type="term" value="P:protein deubiquitination"/>
    <property type="evidence" value="ECO:0007669"/>
    <property type="project" value="InterPro"/>
</dbReference>